<feature type="transmembrane region" description="Helical" evidence="5">
    <location>
        <begin position="55"/>
        <end position="77"/>
    </location>
</feature>
<feature type="transmembrane region" description="Helical" evidence="5">
    <location>
        <begin position="217"/>
        <end position="238"/>
    </location>
</feature>
<keyword evidence="2 5" id="KW-0812">Transmembrane</keyword>
<name>A0AAD5STZ5_9FUNG</name>
<dbReference type="SUPFAM" id="SSF103473">
    <property type="entry name" value="MFS general substrate transporter"/>
    <property type="match status" value="1"/>
</dbReference>
<evidence type="ECO:0000256" key="2">
    <source>
        <dbReference type="ARBA" id="ARBA00022692"/>
    </source>
</evidence>
<sequence length="432" mass="47156">METPLKLDYETCAKKPEVQAATASWSLWFTMSQDSPAFFILIFAGYFVDKFGHKAALKTSMVSCISLSLIYFMATVFEFPLHIFLVVYAIGGITGGMSLSSMTTSAYIAATTTPSERTKYFMLQQCALSISLAIGPVFGGYVAKEFGFRVIFGIMLLSSLLLGGYIILIFPDSVNGSSIDCDDNEDASSLRKVFQESVSTTATTILFLFSHRTSRSIMFIFVAYAISGSASEPMFIMYPSKAFGWDSLDIGQFLSFVSIQRILLLTFGLPVIEQIFRHGGDKLGGEIRLLRFALLTGSVGTACFGFARNASEFWLSTSIVSLATFASPTAKSILSTIVPVYMQGRLFSSLGMFLSATMLTGSISMNKFYQATVKQAPQAIFFVASSLDLVAFISGLFGIRKDGVQQMRDDSRSTEENFSCSNSPTEETALLA</sequence>
<feature type="transmembrane region" description="Helical" evidence="5">
    <location>
        <begin position="25"/>
        <end position="48"/>
    </location>
</feature>
<keyword evidence="3 5" id="KW-1133">Transmembrane helix</keyword>
<dbReference type="GO" id="GO:0022857">
    <property type="term" value="F:transmembrane transporter activity"/>
    <property type="evidence" value="ECO:0007669"/>
    <property type="project" value="InterPro"/>
</dbReference>
<dbReference type="Gene3D" id="1.20.1250.20">
    <property type="entry name" value="MFS general substrate transporter like domains"/>
    <property type="match status" value="1"/>
</dbReference>
<evidence type="ECO:0008006" key="8">
    <source>
        <dbReference type="Google" id="ProtNLM"/>
    </source>
</evidence>
<comment type="caution">
    <text evidence="6">The sequence shown here is derived from an EMBL/GenBank/DDBJ whole genome shotgun (WGS) entry which is preliminary data.</text>
</comment>
<feature type="transmembrane region" description="Helical" evidence="5">
    <location>
        <begin position="120"/>
        <end position="142"/>
    </location>
</feature>
<feature type="transmembrane region" description="Helical" evidence="5">
    <location>
        <begin position="289"/>
        <end position="307"/>
    </location>
</feature>
<gene>
    <name evidence="6" type="ORF">HK100_003456</name>
</gene>
<reference evidence="6" key="1">
    <citation type="submission" date="2020-05" db="EMBL/GenBank/DDBJ databases">
        <title>Phylogenomic resolution of chytrid fungi.</title>
        <authorList>
            <person name="Stajich J.E."/>
            <person name="Amses K."/>
            <person name="Simmons R."/>
            <person name="Seto K."/>
            <person name="Myers J."/>
            <person name="Bonds A."/>
            <person name="Quandt C.A."/>
            <person name="Barry K."/>
            <person name="Liu P."/>
            <person name="Grigoriev I."/>
            <person name="Longcore J.E."/>
            <person name="James T.Y."/>
        </authorList>
    </citation>
    <scope>NUCLEOTIDE SEQUENCE</scope>
    <source>
        <strain evidence="6">JEL0513</strain>
    </source>
</reference>
<dbReference type="GO" id="GO:0016020">
    <property type="term" value="C:membrane"/>
    <property type="evidence" value="ECO:0007669"/>
    <property type="project" value="UniProtKB-SubCell"/>
</dbReference>
<evidence type="ECO:0000256" key="1">
    <source>
        <dbReference type="ARBA" id="ARBA00004141"/>
    </source>
</evidence>
<evidence type="ECO:0000256" key="3">
    <source>
        <dbReference type="ARBA" id="ARBA00022989"/>
    </source>
</evidence>
<feature type="transmembrane region" description="Helical" evidence="5">
    <location>
        <begin position="250"/>
        <end position="269"/>
    </location>
</feature>
<evidence type="ECO:0000256" key="5">
    <source>
        <dbReference type="SAM" id="Phobius"/>
    </source>
</evidence>
<protein>
    <recommendedName>
        <fullName evidence="8">Major facilitator superfamily (MFS) profile domain-containing protein</fullName>
    </recommendedName>
</protein>
<proteinExistence type="predicted"/>
<dbReference type="InterPro" id="IPR036259">
    <property type="entry name" value="MFS_trans_sf"/>
</dbReference>
<dbReference type="InterPro" id="IPR011701">
    <property type="entry name" value="MFS"/>
</dbReference>
<dbReference type="PANTHER" id="PTHR23507">
    <property type="entry name" value="ZGC:174356"/>
    <property type="match status" value="1"/>
</dbReference>
<feature type="transmembrane region" description="Helical" evidence="5">
    <location>
        <begin position="83"/>
        <end position="108"/>
    </location>
</feature>
<feature type="transmembrane region" description="Helical" evidence="5">
    <location>
        <begin position="378"/>
        <end position="399"/>
    </location>
</feature>
<dbReference type="PANTHER" id="PTHR23507:SF1">
    <property type="entry name" value="FI18259P1-RELATED"/>
    <property type="match status" value="1"/>
</dbReference>
<dbReference type="Pfam" id="PF07690">
    <property type="entry name" value="MFS_1"/>
    <property type="match status" value="1"/>
</dbReference>
<accession>A0AAD5STZ5</accession>
<feature type="transmembrane region" description="Helical" evidence="5">
    <location>
        <begin position="346"/>
        <end position="366"/>
    </location>
</feature>
<organism evidence="6 7">
    <name type="scientific">Physocladia obscura</name>
    <dbReference type="NCBI Taxonomy" id="109957"/>
    <lineage>
        <taxon>Eukaryota</taxon>
        <taxon>Fungi</taxon>
        <taxon>Fungi incertae sedis</taxon>
        <taxon>Chytridiomycota</taxon>
        <taxon>Chytridiomycota incertae sedis</taxon>
        <taxon>Chytridiomycetes</taxon>
        <taxon>Chytridiales</taxon>
        <taxon>Chytriomycetaceae</taxon>
        <taxon>Physocladia</taxon>
    </lineage>
</organism>
<dbReference type="Proteomes" id="UP001211907">
    <property type="component" value="Unassembled WGS sequence"/>
</dbReference>
<feature type="transmembrane region" description="Helical" evidence="5">
    <location>
        <begin position="148"/>
        <end position="170"/>
    </location>
</feature>
<keyword evidence="7" id="KW-1185">Reference proteome</keyword>
<evidence type="ECO:0000313" key="6">
    <source>
        <dbReference type="EMBL" id="KAJ3108295.1"/>
    </source>
</evidence>
<dbReference type="AlphaFoldDB" id="A0AAD5STZ5"/>
<evidence type="ECO:0000256" key="4">
    <source>
        <dbReference type="ARBA" id="ARBA00023136"/>
    </source>
</evidence>
<comment type="subcellular location">
    <subcellularLocation>
        <location evidence="1">Membrane</location>
        <topology evidence="1">Multi-pass membrane protein</topology>
    </subcellularLocation>
</comment>
<feature type="transmembrane region" description="Helical" evidence="5">
    <location>
        <begin position="313"/>
        <end position="334"/>
    </location>
</feature>
<dbReference type="EMBL" id="JADGJH010001864">
    <property type="protein sequence ID" value="KAJ3108295.1"/>
    <property type="molecule type" value="Genomic_DNA"/>
</dbReference>
<keyword evidence="4 5" id="KW-0472">Membrane</keyword>
<evidence type="ECO:0000313" key="7">
    <source>
        <dbReference type="Proteomes" id="UP001211907"/>
    </source>
</evidence>